<evidence type="ECO:0000313" key="2">
    <source>
        <dbReference type="Proteomes" id="UP000464378"/>
    </source>
</evidence>
<keyword evidence="2" id="KW-1185">Reference proteome</keyword>
<dbReference type="Proteomes" id="UP000464378">
    <property type="component" value="Chromosome"/>
</dbReference>
<protein>
    <submittedName>
        <fullName evidence="1">Uncharacterized protein</fullName>
    </submittedName>
</protein>
<dbReference type="EMBL" id="LR586016">
    <property type="protein sequence ID" value="VIP00608.1"/>
    <property type="molecule type" value="Genomic_DNA"/>
</dbReference>
<accession>A0A6C2YGI6</accession>
<reference evidence="1" key="1">
    <citation type="submission" date="2019-04" db="EMBL/GenBank/DDBJ databases">
        <authorList>
            <consortium name="Science for Life Laboratories"/>
        </authorList>
    </citation>
    <scope>NUCLEOTIDE SEQUENCE</scope>
    <source>
        <strain evidence="1">MBLW1</strain>
    </source>
</reference>
<sequence length="52" mass="5880">MTSFADGSDISERNRNPIWPNRGRPLFHRIFFGACPRAYSEVVAATPQRKAS</sequence>
<gene>
    <name evidence="1" type="ORF">GMBLW1_33520</name>
</gene>
<dbReference type="AlphaFoldDB" id="A0A6C2YGI6"/>
<name>A0A6C2YGI6_9BACT</name>
<organism evidence="1">
    <name type="scientific">Tuwongella immobilis</name>
    <dbReference type="NCBI Taxonomy" id="692036"/>
    <lineage>
        <taxon>Bacteria</taxon>
        <taxon>Pseudomonadati</taxon>
        <taxon>Planctomycetota</taxon>
        <taxon>Planctomycetia</taxon>
        <taxon>Gemmatales</taxon>
        <taxon>Gemmataceae</taxon>
        <taxon>Tuwongella</taxon>
    </lineage>
</organism>
<dbReference type="EMBL" id="LR593887">
    <property type="protein sequence ID" value="VTR96634.1"/>
    <property type="molecule type" value="Genomic_DNA"/>
</dbReference>
<proteinExistence type="predicted"/>
<dbReference type="KEGG" id="tim:GMBLW1_33520"/>
<dbReference type="InParanoid" id="A0A6C2YGI6"/>
<evidence type="ECO:0000313" key="1">
    <source>
        <dbReference type="EMBL" id="VIP00608.1"/>
    </source>
</evidence>